<organism evidence="2 3">
    <name type="scientific">Trypanosoma congolense (strain IL3000)</name>
    <dbReference type="NCBI Taxonomy" id="1068625"/>
    <lineage>
        <taxon>Eukaryota</taxon>
        <taxon>Discoba</taxon>
        <taxon>Euglenozoa</taxon>
        <taxon>Kinetoplastea</taxon>
        <taxon>Metakinetoplastina</taxon>
        <taxon>Trypanosomatida</taxon>
        <taxon>Trypanosomatidae</taxon>
        <taxon>Trypanosoma</taxon>
        <taxon>Nannomonas</taxon>
    </lineage>
</organism>
<feature type="compositionally biased region" description="Basic and acidic residues" evidence="1">
    <location>
        <begin position="46"/>
        <end position="55"/>
    </location>
</feature>
<comment type="caution">
    <text evidence="2">The sequence shown here is derived from an EMBL/GenBank/DDBJ whole genome shotgun (WGS) entry which is preliminary data.</text>
</comment>
<accession>F9W507</accession>
<gene>
    <name evidence="2" type="ORF">TCIL3000_0_31540</name>
</gene>
<evidence type="ECO:0000313" key="2">
    <source>
        <dbReference type="EMBL" id="CCD12254.1"/>
    </source>
</evidence>
<protein>
    <submittedName>
        <fullName evidence="2">WGS project CAEQ00000000 data, annotated contig 1260</fullName>
    </submittedName>
</protein>
<dbReference type="VEuPathDB" id="TriTrypDB:TcIL3000_0_31540"/>
<feature type="region of interest" description="Disordered" evidence="1">
    <location>
        <begin position="25"/>
        <end position="91"/>
    </location>
</feature>
<proteinExistence type="predicted"/>
<reference evidence="2 3" key="2">
    <citation type="journal article" date="2012" name="Proc. Natl. Acad. Sci. U.S.A.">
        <title>Antigenic diversity is generated by distinct evolutionary mechanisms in African trypanosome species.</title>
        <authorList>
            <person name="Jackson A.P."/>
            <person name="Berry A."/>
            <person name="Aslett M."/>
            <person name="Allison H.C."/>
            <person name="Burton P."/>
            <person name="Vavrova-Anderson J."/>
            <person name="Brown R."/>
            <person name="Browne H."/>
            <person name="Corton N."/>
            <person name="Hauser H."/>
            <person name="Gamble J."/>
            <person name="Gilderthorp R."/>
            <person name="Marcello L."/>
            <person name="McQuillan J."/>
            <person name="Otto T.D."/>
            <person name="Quail M.A."/>
            <person name="Sanders M.J."/>
            <person name="van Tonder A."/>
            <person name="Ginger M.L."/>
            <person name="Field M.C."/>
            <person name="Barry J.D."/>
            <person name="Hertz-Fowler C."/>
            <person name="Berriman M."/>
        </authorList>
    </citation>
    <scope>NUCLEOTIDE SEQUENCE [LARGE SCALE GENOMIC DNA]</scope>
    <source>
        <strain evidence="2 3">IL3000</strain>
    </source>
</reference>
<dbReference type="Proteomes" id="UP000000702">
    <property type="component" value="Unassembled WGS sequence"/>
</dbReference>
<reference evidence="3" key="1">
    <citation type="submission" date="2011-07" db="EMBL/GenBank/DDBJ databases">
        <title>Divergent evolution of antigenic variation in African trypanosomes.</title>
        <authorList>
            <person name="Jackson A.P."/>
            <person name="Berry A."/>
            <person name="Allison H.C."/>
            <person name="Burton P."/>
            <person name="Anderson J."/>
            <person name="Aslett M."/>
            <person name="Brown R."/>
            <person name="Corton N."/>
            <person name="Harris D."/>
            <person name="Hauser H."/>
            <person name="Gamble J."/>
            <person name="Gilderthorp R."/>
            <person name="McQuillan J."/>
            <person name="Quail M.A."/>
            <person name="Sanders M."/>
            <person name="Van Tonder A."/>
            <person name="Ginger M.L."/>
            <person name="Donelson J.E."/>
            <person name="Field M.C."/>
            <person name="Barry J.D."/>
            <person name="Berriman M."/>
            <person name="Hertz-Fowler C."/>
        </authorList>
    </citation>
    <scope>NUCLEOTIDE SEQUENCE [LARGE SCALE GENOMIC DNA]</scope>
    <source>
        <strain evidence="3">IL3000</strain>
    </source>
</reference>
<evidence type="ECO:0000313" key="3">
    <source>
        <dbReference type="Proteomes" id="UP000000702"/>
    </source>
</evidence>
<sequence length="259" mass="27602">MFRWTGGSKARATLPKDSSLRANITARGASDDCNNGSNPTTAAVADGRDGGKRINSDVPRGGGPDEGVPYLSCGRRRSRRRSLSESSSEDDKRGVDCLALDWSVKAATTKGPEGRHVAEGGVAHVTPLPTAKRTAVTKASGCTVDKSGKKESITGARRKVEKLSTSDISESNKQPSVSSFSSRFRANSLPNGVSVNLHNCPGATSVRGCGSTLSSQHSDRPRFRSVPSGWSGCPAFHHAVDDVYIDNMDRSFYRRDSFV</sequence>
<keyword evidence="3" id="KW-1185">Reference proteome</keyword>
<dbReference type="AlphaFoldDB" id="F9W507"/>
<dbReference type="EMBL" id="CAEQ01000641">
    <property type="protein sequence ID" value="CCD12254.1"/>
    <property type="molecule type" value="Genomic_DNA"/>
</dbReference>
<evidence type="ECO:0000256" key="1">
    <source>
        <dbReference type="SAM" id="MobiDB-lite"/>
    </source>
</evidence>
<feature type="non-terminal residue" evidence="2">
    <location>
        <position position="259"/>
    </location>
</feature>
<name>F9W507_TRYCI</name>
<feature type="compositionally biased region" description="Polar residues" evidence="1">
    <location>
        <begin position="32"/>
        <end position="41"/>
    </location>
</feature>